<dbReference type="STRING" id="1262914.BN533_00804"/>
<accession>R6IGJ8</accession>
<dbReference type="AlphaFoldDB" id="R6IGJ8"/>
<comment type="caution">
    <text evidence="1">The sequence shown here is derived from an EMBL/GenBank/DDBJ whole genome shotgun (WGS) entry which is preliminary data.</text>
</comment>
<sequence length="96" mass="10679">MPEQLPKEIFNLISDRSTQIKSLNSYAKAIQTVSGKIPAHILEDFIESLRSSNSDIACLELELRNNGYSFDQFAYLTAIVDAAERDKSRAGGEETP</sequence>
<organism evidence="1">
    <name type="scientific">Phascolarctobacterium faecium</name>
    <dbReference type="NCBI Taxonomy" id="33025"/>
    <lineage>
        <taxon>Bacteria</taxon>
        <taxon>Bacillati</taxon>
        <taxon>Bacillota</taxon>
        <taxon>Negativicutes</taxon>
        <taxon>Acidaminococcales</taxon>
        <taxon>Acidaminococcaceae</taxon>
        <taxon>Phascolarctobacterium</taxon>
    </lineage>
</organism>
<proteinExistence type="predicted"/>
<dbReference type="RefSeq" id="WP_021717706.1">
    <property type="nucleotide sequence ID" value="NZ_FR885222.1"/>
</dbReference>
<name>R6IGJ8_9FIRM</name>
<evidence type="ECO:0000313" key="1">
    <source>
        <dbReference type="EMBL" id="CDB45679.1"/>
    </source>
</evidence>
<reference evidence="1" key="1">
    <citation type="submission" date="2012-11" db="EMBL/GenBank/DDBJ databases">
        <title>Dependencies among metagenomic species, viruses, plasmids and units of genetic variation.</title>
        <authorList>
            <person name="Nielsen H.B."/>
            <person name="Almeida M."/>
            <person name="Juncker A.S."/>
            <person name="Rasmussen S."/>
            <person name="Li J."/>
            <person name="Sunagawa S."/>
            <person name="Plichta D."/>
            <person name="Gautier L."/>
            <person name="Le Chatelier E."/>
            <person name="Peletier E."/>
            <person name="Bonde I."/>
            <person name="Nielsen T."/>
            <person name="Manichanh C."/>
            <person name="Arumugam M."/>
            <person name="Batto J."/>
            <person name="Santos M.B.Q.D."/>
            <person name="Blom N."/>
            <person name="Borruel N."/>
            <person name="Burgdorf K.S."/>
            <person name="Boumezbeur F."/>
            <person name="Casellas F."/>
            <person name="Dore J."/>
            <person name="Guarner F."/>
            <person name="Hansen T."/>
            <person name="Hildebrand F."/>
            <person name="Kaas R.S."/>
            <person name="Kennedy S."/>
            <person name="Kristiansen K."/>
            <person name="Kultima J.R."/>
            <person name="Leonard P."/>
            <person name="Levenez F."/>
            <person name="Lund O."/>
            <person name="Moumen B."/>
            <person name="Le Paslier D."/>
            <person name="Pons N."/>
            <person name="Pedersen O."/>
            <person name="Prifti E."/>
            <person name="Qin J."/>
            <person name="Raes J."/>
            <person name="Tap J."/>
            <person name="Tims S."/>
            <person name="Ussery D.W."/>
            <person name="Yamada T."/>
            <person name="MetaHit consortium"/>
            <person name="Renault P."/>
            <person name="Sicheritz-Ponten T."/>
            <person name="Bork P."/>
            <person name="Wang J."/>
            <person name="Brunak S."/>
            <person name="Ehrlich S.D."/>
        </authorList>
    </citation>
    <scope>NUCLEOTIDE SEQUENCE [LARGE SCALE GENOMIC DNA]</scope>
</reference>
<gene>
    <name evidence="1" type="ORF">BN533_00804</name>
</gene>
<protein>
    <submittedName>
        <fullName evidence="1">Uncharacterized protein</fullName>
    </submittedName>
</protein>
<dbReference type="EMBL" id="CBDS010000052">
    <property type="protein sequence ID" value="CDB45679.1"/>
    <property type="molecule type" value="Genomic_DNA"/>
</dbReference>
<dbReference type="HOGENOM" id="CLU_2370358_0_0_9"/>